<dbReference type="NCBIfam" id="TIGR01733">
    <property type="entry name" value="AA-adenyl-dom"/>
    <property type="match status" value="1"/>
</dbReference>
<dbReference type="Pfam" id="PF00550">
    <property type="entry name" value="PP-binding"/>
    <property type="match status" value="1"/>
</dbReference>
<sequence>LIQRQAERQPHAAALICGRQSLSYHDLEQQANRLAHRLIELGIQAESRVALLLPRSHQAIIAMLAVLKAGGAYLPLDPEQPQERLAELLADAQVSVVLSQSSQAIAQSMSIEGLASACVWLNLDETELSDYPASAPEVTLHPEQLAYLILTSGSTGKPKCVAVAHGALARHCLAIAERYEIEQQDTALHFAAFTFDAAMEQWLVPLMNGCRLVIRDELWSAEQAYHTLMEQGVSWFEMPPAYLTEIARWAEQQGLTLPLRACSVGGEAVSKENLAQIRRLVGDAPIVNGYGPTETLITPLVWSAHKNTECDTAYAPIGTGVGERTLYILDKDLNPLPLGVIGELYIGGPCLARGYHGRPDLTAERFIPDPFAADGGRLYRTGDLVRFRADGNVDYFGRGDHQIKLRGYRIELGEIEAQVLSHPAVSEAVAIADGEGGDKRLLVHAVAAGEMAADELKRYLQSRLPDYMIPAQIILLDRLPRLTSGKLDRKALPKPEWTTEQNFRAPQTEAERALTDIWREVLGVERIGIDDNFFELGGDSILSIRVVSRAREAGWQFTPRELFLYQTVAGLAAAAQPARQAGDAVEAIVSGEVALSPIQTQFFQDDVPNRQHWNLSLLLQARQPLDETKLERALQILINHHDSLRLRFRLEDSAWRQYYAELDARDATDVLWRRKAQDSAEVESIANQAQRSLDLQNGPLLRAVSIRVDGGSQRLLLVVHHLVVDGVSWRILLEDLQALYSGDQALPAKTASFKHWTQRLKDYAASEALSRQLPYWLALAEEAGADELPRDFPQDVGSFADARTLSLTISTETTRQLLKQAPAAYRTQVNDLLLTALARVLCRWSGRDRVLVELESHGREDLFEDTDLSRSVGWFTSVYPVCLSAIADNGAAIKSVKEQLRSVPDGGLGFGVLKYLAEPVVQAQLAALPQPRVSFNYFGQFDAEQALFEVAPETAGDDRDPAVPLPFWLEINAQVLAGELELRWRYSENLYRAETVQGLLDAYRAELTALVEHCLSGAKGATPADFALAGLSQPQIDALPVAIEVVEDIYPLAPMQQGILFHALLEPETGVYVNQMTLDIEGLDVERFVAAWRKAIARHDILRSAFVWRGEADRPLQVVYRQAALPLEILDWRGRAASEAELAALAAEEHARGFVLAQAPLMRLLLVRLSERTYRWIWTSHHVLLDGWSTSQLLGEVLQSYAGSERGAGCRYRDFIAWLQQKDPADSERFWRRRLAELD</sequence>
<dbReference type="InterPro" id="IPR020845">
    <property type="entry name" value="AMP-binding_CS"/>
</dbReference>
<evidence type="ECO:0000256" key="1">
    <source>
        <dbReference type="ARBA" id="ARBA00001957"/>
    </source>
</evidence>
<dbReference type="PANTHER" id="PTHR45398:SF1">
    <property type="entry name" value="ENZYME, PUTATIVE (JCVI)-RELATED"/>
    <property type="match status" value="1"/>
</dbReference>
<dbReference type="InterPro" id="IPR023213">
    <property type="entry name" value="CAT-like_dom_sf"/>
</dbReference>
<feature type="non-terminal residue" evidence="5">
    <location>
        <position position="1239"/>
    </location>
</feature>
<dbReference type="SUPFAM" id="SSF56801">
    <property type="entry name" value="Acetyl-CoA synthetase-like"/>
    <property type="match status" value="1"/>
</dbReference>
<dbReference type="Gene3D" id="1.10.1200.10">
    <property type="entry name" value="ACP-like"/>
    <property type="match status" value="1"/>
</dbReference>
<dbReference type="Proteomes" id="UP001524586">
    <property type="component" value="Unassembled WGS sequence"/>
</dbReference>
<evidence type="ECO:0000259" key="4">
    <source>
        <dbReference type="PROSITE" id="PS50075"/>
    </source>
</evidence>
<dbReference type="InterPro" id="IPR009081">
    <property type="entry name" value="PP-bd_ACP"/>
</dbReference>
<dbReference type="InterPro" id="IPR006162">
    <property type="entry name" value="Ppantetheine_attach_site"/>
</dbReference>
<evidence type="ECO:0000256" key="2">
    <source>
        <dbReference type="ARBA" id="ARBA00022450"/>
    </source>
</evidence>
<dbReference type="Gene3D" id="3.30.559.30">
    <property type="entry name" value="Nonribosomal peptide synthetase, condensation domain"/>
    <property type="match status" value="2"/>
</dbReference>
<name>A0ABT1UAE2_9GAMM</name>
<proteinExistence type="predicted"/>
<dbReference type="RefSeq" id="WP_256617229.1">
    <property type="nucleotide sequence ID" value="NZ_JANIBK010000236.1"/>
</dbReference>
<dbReference type="PROSITE" id="PS00455">
    <property type="entry name" value="AMP_BINDING"/>
    <property type="match status" value="1"/>
</dbReference>
<dbReference type="InterPro" id="IPR010060">
    <property type="entry name" value="NRPS_synth"/>
</dbReference>
<feature type="non-terminal residue" evidence="5">
    <location>
        <position position="1"/>
    </location>
</feature>
<dbReference type="Gene3D" id="2.30.38.10">
    <property type="entry name" value="Luciferase, Domain 3"/>
    <property type="match status" value="1"/>
</dbReference>
<dbReference type="InterPro" id="IPR025110">
    <property type="entry name" value="AMP-bd_C"/>
</dbReference>
<dbReference type="PROSITE" id="PS50075">
    <property type="entry name" value="CARRIER"/>
    <property type="match status" value="1"/>
</dbReference>
<comment type="caution">
    <text evidence="5">The sequence shown here is derived from an EMBL/GenBank/DDBJ whole genome shotgun (WGS) entry which is preliminary data.</text>
</comment>
<dbReference type="SUPFAM" id="SSF52777">
    <property type="entry name" value="CoA-dependent acyltransferases"/>
    <property type="match status" value="3"/>
</dbReference>
<dbReference type="Gene3D" id="3.30.559.10">
    <property type="entry name" value="Chloramphenicol acetyltransferase-like domain"/>
    <property type="match status" value="2"/>
</dbReference>
<reference evidence="5 6" key="1">
    <citation type="submission" date="2022-07" db="EMBL/GenBank/DDBJ databases">
        <title>Methylomonas rivi sp. nov., Methylomonas rosea sp. nov., Methylomonas aureus sp. nov. and Methylomonas subterranea sp. nov., four novel methanotrophs isolated from a freshwater creek and the deep terrestrial subsurface.</title>
        <authorList>
            <person name="Abin C."/>
            <person name="Sankaranarayanan K."/>
            <person name="Garner C."/>
            <person name="Sindelar R."/>
            <person name="Kotary K."/>
            <person name="Garner R."/>
            <person name="Barclay S."/>
            <person name="Lawson P."/>
            <person name="Krumholz L."/>
        </authorList>
    </citation>
    <scope>NUCLEOTIDE SEQUENCE [LARGE SCALE GENOMIC DNA]</scope>
    <source>
        <strain evidence="5 6">WSC-6</strain>
    </source>
</reference>
<evidence type="ECO:0000313" key="5">
    <source>
        <dbReference type="EMBL" id="MCQ8130828.1"/>
    </source>
</evidence>
<keyword evidence="6" id="KW-1185">Reference proteome</keyword>
<protein>
    <submittedName>
        <fullName evidence="5">Amino acid adenylation domain-containing protein</fullName>
    </submittedName>
</protein>
<evidence type="ECO:0000256" key="3">
    <source>
        <dbReference type="ARBA" id="ARBA00022553"/>
    </source>
</evidence>
<dbReference type="InterPro" id="IPR045851">
    <property type="entry name" value="AMP-bd_C_sf"/>
</dbReference>
<comment type="cofactor">
    <cofactor evidence="1">
        <name>pantetheine 4'-phosphate</name>
        <dbReference type="ChEBI" id="CHEBI:47942"/>
    </cofactor>
</comment>
<accession>A0ABT1UAE2</accession>
<keyword evidence="2" id="KW-0596">Phosphopantetheine</keyword>
<evidence type="ECO:0000313" key="6">
    <source>
        <dbReference type="Proteomes" id="UP001524586"/>
    </source>
</evidence>
<dbReference type="Pfam" id="PF00668">
    <property type="entry name" value="Condensation"/>
    <property type="match status" value="2"/>
</dbReference>
<dbReference type="PROSITE" id="PS00012">
    <property type="entry name" value="PHOSPHOPANTETHEINE"/>
    <property type="match status" value="1"/>
</dbReference>
<dbReference type="InterPro" id="IPR001242">
    <property type="entry name" value="Condensation_dom"/>
</dbReference>
<gene>
    <name evidence="5" type="ORF">NP596_20405</name>
</gene>
<keyword evidence="3" id="KW-0597">Phosphoprotein</keyword>
<dbReference type="Pfam" id="PF00501">
    <property type="entry name" value="AMP-binding"/>
    <property type="match status" value="1"/>
</dbReference>
<dbReference type="Gene3D" id="3.40.50.980">
    <property type="match status" value="2"/>
</dbReference>
<dbReference type="SUPFAM" id="SSF47336">
    <property type="entry name" value="ACP-like"/>
    <property type="match status" value="1"/>
</dbReference>
<dbReference type="Gene3D" id="3.30.300.30">
    <property type="match status" value="1"/>
</dbReference>
<organism evidence="5 6">
    <name type="scientific">Methylomonas rivi</name>
    <dbReference type="NCBI Taxonomy" id="2952226"/>
    <lineage>
        <taxon>Bacteria</taxon>
        <taxon>Pseudomonadati</taxon>
        <taxon>Pseudomonadota</taxon>
        <taxon>Gammaproteobacteria</taxon>
        <taxon>Methylococcales</taxon>
        <taxon>Methylococcaceae</taxon>
        <taxon>Methylomonas</taxon>
    </lineage>
</organism>
<feature type="domain" description="Carrier" evidence="4">
    <location>
        <begin position="505"/>
        <end position="579"/>
    </location>
</feature>
<dbReference type="InterPro" id="IPR036736">
    <property type="entry name" value="ACP-like_sf"/>
</dbReference>
<dbReference type="InterPro" id="IPR010071">
    <property type="entry name" value="AA_adenyl_dom"/>
</dbReference>
<dbReference type="CDD" id="cd19534">
    <property type="entry name" value="E_NRPS"/>
    <property type="match status" value="1"/>
</dbReference>
<dbReference type="EMBL" id="JANIBK010000236">
    <property type="protein sequence ID" value="MCQ8130828.1"/>
    <property type="molecule type" value="Genomic_DNA"/>
</dbReference>
<dbReference type="PANTHER" id="PTHR45398">
    <property type="match status" value="1"/>
</dbReference>
<dbReference type="Pfam" id="PF13193">
    <property type="entry name" value="AMP-binding_C"/>
    <property type="match status" value="1"/>
</dbReference>
<dbReference type="NCBIfam" id="TIGR01720">
    <property type="entry name" value="NRPS-para261"/>
    <property type="match status" value="1"/>
</dbReference>
<dbReference type="InterPro" id="IPR000873">
    <property type="entry name" value="AMP-dep_synth/lig_dom"/>
</dbReference>